<sequence length="109" mass="12908">MFTNDRRQEERTGKYGSPRLQYLKELVSQFQNSTDEGIIHHNHIDDFLQPWKTVCAVWVLDLLAAWQGTFGRNGNIAFRRAVSHCITWCLRREQYARCFEGCEWSIIEI</sequence>
<evidence type="ECO:0000313" key="2">
    <source>
        <dbReference type="Proteomes" id="UP000594261"/>
    </source>
</evidence>
<reference evidence="1 2" key="1">
    <citation type="journal article" date="2016" name="G3 (Bethesda)">
        <title>First Draft Assembly and Annotation of the Genome of a California Endemic Oak Quercus lobata Nee (Fagaceae).</title>
        <authorList>
            <person name="Sork V.L."/>
            <person name="Fitz-Gibbon S.T."/>
            <person name="Puiu D."/>
            <person name="Crepeau M."/>
            <person name="Gugger P.F."/>
            <person name="Sherman R."/>
            <person name="Stevens K."/>
            <person name="Langley C.H."/>
            <person name="Pellegrini M."/>
            <person name="Salzberg S.L."/>
        </authorList>
    </citation>
    <scope>NUCLEOTIDE SEQUENCE [LARGE SCALE GENOMIC DNA]</scope>
    <source>
        <strain evidence="1 2">cv. SW786</strain>
    </source>
</reference>
<evidence type="ECO:0000313" key="1">
    <source>
        <dbReference type="EnsemblPlants" id="QL03p022571:mrna"/>
    </source>
</evidence>
<dbReference type="EMBL" id="LRBV02000003">
    <property type="status" value="NOT_ANNOTATED_CDS"/>
    <property type="molecule type" value="Genomic_DNA"/>
</dbReference>
<protein>
    <submittedName>
        <fullName evidence="1">Uncharacterized protein</fullName>
    </submittedName>
</protein>
<organism evidence="1 2">
    <name type="scientific">Quercus lobata</name>
    <name type="common">Valley oak</name>
    <dbReference type="NCBI Taxonomy" id="97700"/>
    <lineage>
        <taxon>Eukaryota</taxon>
        <taxon>Viridiplantae</taxon>
        <taxon>Streptophyta</taxon>
        <taxon>Embryophyta</taxon>
        <taxon>Tracheophyta</taxon>
        <taxon>Spermatophyta</taxon>
        <taxon>Magnoliopsida</taxon>
        <taxon>eudicotyledons</taxon>
        <taxon>Gunneridae</taxon>
        <taxon>Pentapetalae</taxon>
        <taxon>rosids</taxon>
        <taxon>fabids</taxon>
        <taxon>Fagales</taxon>
        <taxon>Fagaceae</taxon>
        <taxon>Quercus</taxon>
    </lineage>
</organism>
<accession>A0A7N2R132</accession>
<dbReference type="Gramene" id="QL03p022571:mrna">
    <property type="protein sequence ID" value="QL03p022571:mrna"/>
    <property type="gene ID" value="QL03p022571"/>
</dbReference>
<name>A0A7N2R132_QUELO</name>
<proteinExistence type="predicted"/>
<dbReference type="InParanoid" id="A0A7N2R132"/>
<dbReference type="Proteomes" id="UP000594261">
    <property type="component" value="Chromosome 3"/>
</dbReference>
<keyword evidence="2" id="KW-1185">Reference proteome</keyword>
<dbReference type="EnsemblPlants" id="QL03p022571:mrna">
    <property type="protein sequence ID" value="QL03p022571:mrna"/>
    <property type="gene ID" value="QL03p022571"/>
</dbReference>
<reference evidence="1" key="2">
    <citation type="submission" date="2021-01" db="UniProtKB">
        <authorList>
            <consortium name="EnsemblPlants"/>
        </authorList>
    </citation>
    <scope>IDENTIFICATION</scope>
</reference>
<dbReference type="AlphaFoldDB" id="A0A7N2R132"/>